<dbReference type="OrthoDB" id="1195661at2"/>
<name>A0A7J5A8P8_9FLAO</name>
<dbReference type="EMBL" id="WAAU01000034">
    <property type="protein sequence ID" value="KAB1153509.1"/>
    <property type="molecule type" value="Genomic_DNA"/>
</dbReference>
<comment type="caution">
    <text evidence="2">The sequence shown here is derived from an EMBL/GenBank/DDBJ whole genome shotgun (WGS) entry which is preliminary data.</text>
</comment>
<proteinExistence type="predicted"/>
<evidence type="ECO:0000313" key="3">
    <source>
        <dbReference type="Proteomes" id="UP000467305"/>
    </source>
</evidence>
<evidence type="ECO:0000313" key="2">
    <source>
        <dbReference type="EMBL" id="KAB1153509.1"/>
    </source>
</evidence>
<reference evidence="2 3" key="1">
    <citation type="submission" date="2019-09" db="EMBL/GenBank/DDBJ databases">
        <authorList>
            <person name="Cao W.R."/>
        </authorList>
    </citation>
    <scope>NUCLEOTIDE SEQUENCE [LARGE SCALE GENOMIC DNA]</scope>
    <source>
        <strain evidence="3">a4</strain>
    </source>
</reference>
<dbReference type="Proteomes" id="UP000467305">
    <property type="component" value="Unassembled WGS sequence"/>
</dbReference>
<keyword evidence="1" id="KW-0732">Signal</keyword>
<sequence length="517" mass="57101">MNKHYILTFFLILFSVFSKAQENLSNLKGTELHNKVRLNFIPVEMPSNQFPGLKSTMGLAGLHYQVPLNDWLYGGAAFHFAVTGDQGGLFTLGAELGINKKIYNNLYFDANFHFGGGGGYRYLVNDGGFINPNIGLQYKKNNYSFGIQYSHVNFYSGEIKSNSVSFFIEIPSILRFTDYKKAHQNFVANNIDPDSFWSKPTVKNAQQIRFDFFRPIGNSKKDNGDPLTETLYVIGFEYQKYLNDNTFLFAHTDAIYKGLRAGFMDLFFGAGYHPYQSKYINIFGKLGIGAAGGRVAPEGGLMIYPSAGIDLKLSNKLALSGHGGYYRAIDGDLEAYTVGFGLKYFGLNGGTKTNKVENNSYYTQGIRIGIENQTYLDVAKTDDTFGAKSIDLQSIAIKVSYDLNKWLYIVGEASFAYEGRSGGYAHGLVGAGIYSPYFINNKFRGFMEFMAGAGGGAGVDTDEGIIIRPAIGLNYDITNRASLSISGGRYYSPFGNVNSNNINIGLNFNLSTLSVKN</sequence>
<evidence type="ECO:0008006" key="4">
    <source>
        <dbReference type="Google" id="ProtNLM"/>
    </source>
</evidence>
<accession>A0A7J5A8P8</accession>
<keyword evidence="3" id="KW-1185">Reference proteome</keyword>
<gene>
    <name evidence="2" type="ORF">F7018_16850</name>
</gene>
<dbReference type="AlphaFoldDB" id="A0A7J5A8P8"/>
<feature type="signal peptide" evidence="1">
    <location>
        <begin position="1"/>
        <end position="20"/>
    </location>
</feature>
<evidence type="ECO:0000256" key="1">
    <source>
        <dbReference type="SAM" id="SignalP"/>
    </source>
</evidence>
<organism evidence="2 3">
    <name type="scientific">Tenacibaculum aiptasiae</name>
    <dbReference type="NCBI Taxonomy" id="426481"/>
    <lineage>
        <taxon>Bacteria</taxon>
        <taxon>Pseudomonadati</taxon>
        <taxon>Bacteroidota</taxon>
        <taxon>Flavobacteriia</taxon>
        <taxon>Flavobacteriales</taxon>
        <taxon>Flavobacteriaceae</taxon>
        <taxon>Tenacibaculum</taxon>
    </lineage>
</organism>
<feature type="chain" id="PRO_5029468919" description="Outer membrane beta-barrel protein" evidence="1">
    <location>
        <begin position="21"/>
        <end position="517"/>
    </location>
</feature>
<protein>
    <recommendedName>
        <fullName evidence="4">Outer membrane beta-barrel protein</fullName>
    </recommendedName>
</protein>